<evidence type="ECO:0000313" key="2">
    <source>
        <dbReference type="Proteomes" id="UP001172680"/>
    </source>
</evidence>
<reference evidence="1" key="1">
    <citation type="submission" date="2022-10" db="EMBL/GenBank/DDBJ databases">
        <title>Culturing micro-colonial fungi from biological soil crusts in the Mojave desert and describing Neophaeococcomyces mojavensis, and introducing the new genera and species Taxawa tesnikishii.</title>
        <authorList>
            <person name="Kurbessoian T."/>
            <person name="Stajich J.E."/>
        </authorList>
    </citation>
    <scope>NUCLEOTIDE SEQUENCE</scope>
    <source>
        <strain evidence="1">JES_115</strain>
    </source>
</reference>
<dbReference type="EMBL" id="JAPDRP010000008">
    <property type="protein sequence ID" value="KAJ9645229.1"/>
    <property type="molecule type" value="Genomic_DNA"/>
</dbReference>
<dbReference type="Proteomes" id="UP001172680">
    <property type="component" value="Unassembled WGS sequence"/>
</dbReference>
<evidence type="ECO:0000313" key="1">
    <source>
        <dbReference type="EMBL" id="KAJ9645229.1"/>
    </source>
</evidence>
<protein>
    <submittedName>
        <fullName evidence="1">Rho GTPase activating protein</fullName>
    </submittedName>
</protein>
<proteinExistence type="predicted"/>
<accession>A0ACC2ZCK8</accession>
<gene>
    <name evidence="1" type="primary">BEM3</name>
    <name evidence="1" type="ORF">H2199_003235</name>
</gene>
<sequence length="1222" mass="133516">MPPSKPSRPDPRPIAPRNPSIDSAMSSVSSTSQSYRSTPSQSYKTSADATVTEPLDIRTLVLAAGSPEAALNALWKEKQSASAHNAQLWRLVEKQRTMILGLNKDLERALKDKERYRKKLHEHMAQVPLLPRVAPRAEPAVGRESSQSPALSELQDDMSVRSSSAQDVRPEVPKQVPELPGRDSPVAHSRYEPLSHPFSATSSSLENQNFAAPLAFEGSENEVELPKDSEVQPNNSPKQSPPPAKIEARELPDDSQLLLRPDVGPSVEHTSSQSKPVPSSPAIITHLKAPSLSLTEATPILGSGTIPSPVTKSAQASRKPPPAPLDLSQPGTTSVHLHQSTEADRSDSDYDDILEVDEIPLFERGRRKTRDDDDRAREVLAQKEEEHRSRSKKKTPKQPIPLPPNTPLSAASPHLARAEAYQQQQLQSSSLAEMLSPTHSLPSASSNAPTTNSTGSSGSDQIYEGLVSEQYPGLLLPPNALPSIDVRVFSSRLQPSRSSAAPSKQFDDDAVFILAIHARSDGRQLWRVEKTIMALPQLDYQVRSLSGFAGRLPDKGLFTGHAPAKIDARRAALTSYFDLMLDTPMSEKAALVVCKFFSTDVIGAQTGDSHMPDNSSLQSASTTLHNTSKKEGYLSKRGKFYGGWKARYFVLDGAELKYYDNAGGPQIGVIKLKDAQIDDADNEVRHGFIVLEAKKKDPNSRFKHLLCAESDEERDAWISALLEHIDDDAHRQSPNSEHRTDSGSARSPVSLLGPPDTASFKSKESTEIDRTGLQVQGLRYDDVVAAEAPIRGPTVPRPNGVPSPPLHGSPGNDSSANSHPTISGPTNGAVIQNAELWGNKSSSNTSVKDKKRSIFGFGGRGRSSSDIAPGSIQIATPSKTPSIEISQHRHVFGIPLAEAVECSAIPDAEPRVPAVVYRSLEYLRARNAKDEEGIFRINGSTNVLKGLQHRFNNEGDVRLLDESPIDVHAVAGLLKQYVRDLPAPALTPNQALQLEFARIHELHTKAEKVTFLNLWVHKLPEVNFDLLQAIFSYLVECANNHEVNKMNVRNIGICWVPCIGISATVMPFFLSDYAEIFGDPVDEAASPIREVKVDSSLAPDSIRSPRRQVFSDLPTPAYNQTTFQAPTNFAAQNAHHDSPYDTGFIPIQPTYDTSIYHPQQSTHDGGFGSLNGAVQPSQSKGAKQKRRESGMLLMNFGLGQRKSSMQRMREENAMVKEESAFD</sequence>
<name>A0ACC2ZCK8_9PEZI</name>
<comment type="caution">
    <text evidence="1">The sequence shown here is derived from an EMBL/GenBank/DDBJ whole genome shotgun (WGS) entry which is preliminary data.</text>
</comment>
<keyword evidence="2" id="KW-1185">Reference proteome</keyword>
<organism evidence="1 2">
    <name type="scientific">Coniosporium tulheliwenetii</name>
    <dbReference type="NCBI Taxonomy" id="3383036"/>
    <lineage>
        <taxon>Eukaryota</taxon>
        <taxon>Fungi</taxon>
        <taxon>Dikarya</taxon>
        <taxon>Ascomycota</taxon>
        <taxon>Pezizomycotina</taxon>
        <taxon>Dothideomycetes</taxon>
        <taxon>Dothideomycetes incertae sedis</taxon>
        <taxon>Coniosporium</taxon>
    </lineage>
</organism>